<sequence length="143" mass="16572">MRIRAVVLDDEDVIRDLIYDILKKRGYEVYAFSEPFFCPTYLDSECPCPVEHICTTIIITDINMPNMTGLEFIEHQKGKGCKVQNVAVMSGSWTGDEIEHAKSLGCYMFNKPFKVDEIEKWLDECEKELDRNSKLSDIPRRVN</sequence>
<dbReference type="Proteomes" id="UP000094056">
    <property type="component" value="Unassembled WGS sequence"/>
</dbReference>
<evidence type="ECO:0000313" key="5">
    <source>
        <dbReference type="Proteomes" id="UP000094056"/>
    </source>
</evidence>
<organism evidence="4 5">
    <name type="scientific">Candidatus Scalindua rubra</name>
    <dbReference type="NCBI Taxonomy" id="1872076"/>
    <lineage>
        <taxon>Bacteria</taxon>
        <taxon>Pseudomonadati</taxon>
        <taxon>Planctomycetota</taxon>
        <taxon>Candidatus Brocadiia</taxon>
        <taxon>Candidatus Brocadiales</taxon>
        <taxon>Candidatus Scalinduaceae</taxon>
        <taxon>Candidatus Scalindua</taxon>
    </lineage>
</organism>
<dbReference type="SMART" id="SM00448">
    <property type="entry name" value="REC"/>
    <property type="match status" value="1"/>
</dbReference>
<feature type="domain" description="Response regulatory" evidence="3">
    <location>
        <begin position="4"/>
        <end position="126"/>
    </location>
</feature>
<dbReference type="PROSITE" id="PS50110">
    <property type="entry name" value="RESPONSE_REGULATORY"/>
    <property type="match status" value="1"/>
</dbReference>
<evidence type="ECO:0000313" key="4">
    <source>
        <dbReference type="EMBL" id="ODS31231.1"/>
    </source>
</evidence>
<reference evidence="4 5" key="1">
    <citation type="submission" date="2016-07" db="EMBL/GenBank/DDBJ databases">
        <title>Draft genome of Scalindua rubra, obtained from a brine-seawater interface in the Red Sea, sheds light on salt adaptation in anammox bacteria.</title>
        <authorList>
            <person name="Speth D.R."/>
            <person name="Lagkouvardos I."/>
            <person name="Wang Y."/>
            <person name="Qian P.-Y."/>
            <person name="Dutilh B.E."/>
            <person name="Jetten M.S."/>
        </authorList>
    </citation>
    <scope>NUCLEOTIDE SEQUENCE [LARGE SCALE GENOMIC DNA]</scope>
    <source>
        <strain evidence="4">BSI-1</strain>
    </source>
</reference>
<dbReference type="InterPro" id="IPR050595">
    <property type="entry name" value="Bact_response_regulator"/>
</dbReference>
<proteinExistence type="predicted"/>
<dbReference type="Gene3D" id="3.40.50.2300">
    <property type="match status" value="1"/>
</dbReference>
<keyword evidence="1 2" id="KW-0597">Phosphoprotein</keyword>
<feature type="modified residue" description="4-aspartylphosphate" evidence="2">
    <location>
        <position position="61"/>
    </location>
</feature>
<dbReference type="PANTHER" id="PTHR44591">
    <property type="entry name" value="STRESS RESPONSE REGULATOR PROTEIN 1"/>
    <property type="match status" value="1"/>
</dbReference>
<dbReference type="InterPro" id="IPR001789">
    <property type="entry name" value="Sig_transdc_resp-reg_receiver"/>
</dbReference>
<dbReference type="CDD" id="cd00156">
    <property type="entry name" value="REC"/>
    <property type="match status" value="1"/>
</dbReference>
<dbReference type="EMBL" id="MAYW01000133">
    <property type="protein sequence ID" value="ODS31231.1"/>
    <property type="molecule type" value="Genomic_DNA"/>
</dbReference>
<accession>A0A1E3X6L1</accession>
<dbReference type="Pfam" id="PF00072">
    <property type="entry name" value="Response_reg"/>
    <property type="match status" value="1"/>
</dbReference>
<name>A0A1E3X6L1_9BACT</name>
<dbReference type="AlphaFoldDB" id="A0A1E3X6L1"/>
<evidence type="ECO:0000259" key="3">
    <source>
        <dbReference type="PROSITE" id="PS50110"/>
    </source>
</evidence>
<evidence type="ECO:0000256" key="2">
    <source>
        <dbReference type="PROSITE-ProRule" id="PRU00169"/>
    </source>
</evidence>
<dbReference type="GO" id="GO:0000160">
    <property type="term" value="P:phosphorelay signal transduction system"/>
    <property type="evidence" value="ECO:0007669"/>
    <property type="project" value="InterPro"/>
</dbReference>
<protein>
    <submittedName>
        <fullName evidence="4">Two-component response regulator</fullName>
    </submittedName>
</protein>
<gene>
    <name evidence="4" type="ORF">SCARUB_03652</name>
</gene>
<comment type="caution">
    <text evidence="4">The sequence shown here is derived from an EMBL/GenBank/DDBJ whole genome shotgun (WGS) entry which is preliminary data.</text>
</comment>
<dbReference type="SUPFAM" id="SSF52172">
    <property type="entry name" value="CheY-like"/>
    <property type="match status" value="1"/>
</dbReference>
<evidence type="ECO:0000256" key="1">
    <source>
        <dbReference type="ARBA" id="ARBA00022553"/>
    </source>
</evidence>
<dbReference type="InterPro" id="IPR011006">
    <property type="entry name" value="CheY-like_superfamily"/>
</dbReference>
<dbReference type="PANTHER" id="PTHR44591:SF3">
    <property type="entry name" value="RESPONSE REGULATORY DOMAIN-CONTAINING PROTEIN"/>
    <property type="match status" value="1"/>
</dbReference>